<dbReference type="EMBL" id="GBHO01002763">
    <property type="protein sequence ID" value="JAG40841.1"/>
    <property type="molecule type" value="Transcribed_RNA"/>
</dbReference>
<proteinExistence type="predicted"/>
<organism evidence="1">
    <name type="scientific">Lygus hesperus</name>
    <name type="common">Western plant bug</name>
    <dbReference type="NCBI Taxonomy" id="30085"/>
    <lineage>
        <taxon>Eukaryota</taxon>
        <taxon>Metazoa</taxon>
        <taxon>Ecdysozoa</taxon>
        <taxon>Arthropoda</taxon>
        <taxon>Hexapoda</taxon>
        <taxon>Insecta</taxon>
        <taxon>Pterygota</taxon>
        <taxon>Neoptera</taxon>
        <taxon>Paraneoptera</taxon>
        <taxon>Hemiptera</taxon>
        <taxon>Heteroptera</taxon>
        <taxon>Panheteroptera</taxon>
        <taxon>Cimicomorpha</taxon>
        <taxon>Miridae</taxon>
        <taxon>Mirini</taxon>
        <taxon>Lygus</taxon>
    </lineage>
</organism>
<sequence>MHEGLARLTNTLTSRRREVVEKDAWLMKKVSEVKHMSQRVTALTHTHAKYLHAVRRETKTIELLRDEQRALREVLCEGTAEVHRQGAMLHAVDHERTRLRRDVETSEERVRLLLTELHTQTHVQEHEALYTTQLEARRESLHA</sequence>
<protein>
    <submittedName>
        <fullName evidence="1">Uncharacterized protein</fullName>
    </submittedName>
</protein>
<accession>A0A0A9ZAB2</accession>
<dbReference type="AlphaFoldDB" id="A0A0A9ZAB2"/>
<gene>
    <name evidence="1" type="ORF">CM83_15045</name>
</gene>
<reference evidence="1" key="1">
    <citation type="journal article" date="2014" name="PLoS ONE">
        <title>Transcriptome-Based Identification of ABC Transporters in the Western Tarnished Plant Bug Lygus hesperus.</title>
        <authorList>
            <person name="Hull J.J."/>
            <person name="Chaney K."/>
            <person name="Geib S.M."/>
            <person name="Fabrick J.A."/>
            <person name="Brent C.S."/>
            <person name="Walsh D."/>
            <person name="Lavine L.C."/>
        </authorList>
    </citation>
    <scope>NUCLEOTIDE SEQUENCE</scope>
</reference>
<reference evidence="1" key="2">
    <citation type="submission" date="2014-07" db="EMBL/GenBank/DDBJ databases">
        <authorList>
            <person name="Hull J."/>
        </authorList>
    </citation>
    <scope>NUCLEOTIDE SEQUENCE</scope>
</reference>
<evidence type="ECO:0000313" key="1">
    <source>
        <dbReference type="EMBL" id="JAG40841.1"/>
    </source>
</evidence>
<name>A0A0A9ZAB2_LYGHE</name>